<evidence type="ECO:0000313" key="1">
    <source>
        <dbReference type="EnsemblMetazoa" id="PPA34141.1"/>
    </source>
</evidence>
<gene>
    <name evidence="1" type="primary">WBGene00272510</name>
</gene>
<protein>
    <submittedName>
        <fullName evidence="1">Uncharacterized protein</fullName>
    </submittedName>
</protein>
<accession>A0A8R1YNN4</accession>
<accession>A0A2A6C3B6</accession>
<name>A0A2A6C3B6_PRIPA</name>
<dbReference type="AlphaFoldDB" id="A0A2A6C3B6"/>
<reference evidence="1" key="2">
    <citation type="submission" date="2022-06" db="UniProtKB">
        <authorList>
            <consortium name="EnsemblMetazoa"/>
        </authorList>
    </citation>
    <scope>IDENTIFICATION</scope>
    <source>
        <strain evidence="1">PS312</strain>
    </source>
</reference>
<evidence type="ECO:0000313" key="2">
    <source>
        <dbReference type="Proteomes" id="UP000005239"/>
    </source>
</evidence>
<sequence>MVTIVQEQLSKAGYHVACLIAIFIFDIFTIIMNSIAVRYCGRKFEQLQGKTTLNARYQVKEACDIANAMQHVYIGSFIFKSLIFTIVIGSCYKVNSSYDCEPFWFSLPFEYLELIYVLGFTAASMALSICFMLMHPRLRRKAAILRQKFWTEEYTDKGMVTGQVGDMERPIGPYYGP</sequence>
<proteinExistence type="predicted"/>
<dbReference type="EnsemblMetazoa" id="PPA34141.1">
    <property type="protein sequence ID" value="PPA34141.1"/>
    <property type="gene ID" value="WBGene00272510"/>
</dbReference>
<keyword evidence="2" id="KW-1185">Reference proteome</keyword>
<dbReference type="Proteomes" id="UP000005239">
    <property type="component" value="Unassembled WGS sequence"/>
</dbReference>
<reference evidence="2" key="1">
    <citation type="journal article" date="2008" name="Nat. Genet.">
        <title>The Pristionchus pacificus genome provides a unique perspective on nematode lifestyle and parasitism.</title>
        <authorList>
            <person name="Dieterich C."/>
            <person name="Clifton S.W."/>
            <person name="Schuster L.N."/>
            <person name="Chinwalla A."/>
            <person name="Delehaunty K."/>
            <person name="Dinkelacker I."/>
            <person name="Fulton L."/>
            <person name="Fulton R."/>
            <person name="Godfrey J."/>
            <person name="Minx P."/>
            <person name="Mitreva M."/>
            <person name="Roeseler W."/>
            <person name="Tian H."/>
            <person name="Witte H."/>
            <person name="Yang S.P."/>
            <person name="Wilson R.K."/>
            <person name="Sommer R.J."/>
        </authorList>
    </citation>
    <scope>NUCLEOTIDE SEQUENCE [LARGE SCALE GENOMIC DNA]</scope>
    <source>
        <strain evidence="2">PS312</strain>
    </source>
</reference>
<organism evidence="1 2">
    <name type="scientific">Pristionchus pacificus</name>
    <name type="common">Parasitic nematode worm</name>
    <dbReference type="NCBI Taxonomy" id="54126"/>
    <lineage>
        <taxon>Eukaryota</taxon>
        <taxon>Metazoa</taxon>
        <taxon>Ecdysozoa</taxon>
        <taxon>Nematoda</taxon>
        <taxon>Chromadorea</taxon>
        <taxon>Rhabditida</taxon>
        <taxon>Rhabditina</taxon>
        <taxon>Diplogasteromorpha</taxon>
        <taxon>Diplogasteroidea</taxon>
        <taxon>Neodiplogasteridae</taxon>
        <taxon>Pristionchus</taxon>
    </lineage>
</organism>